<protein>
    <submittedName>
        <fullName evidence="4">Transcriptional regulator</fullName>
    </submittedName>
</protein>
<proteinExistence type="inferred from homology"/>
<dbReference type="Pfam" id="PF03795">
    <property type="entry name" value="YCII"/>
    <property type="match status" value="1"/>
</dbReference>
<name>A0A0C2FJD6_9ACTN</name>
<gene>
    <name evidence="4" type="ORF">LP52_07495</name>
</gene>
<dbReference type="EMBL" id="JROO01000011">
    <property type="protein sequence ID" value="KIH99464.1"/>
    <property type="molecule type" value="Genomic_DNA"/>
</dbReference>
<dbReference type="SUPFAM" id="SSF54909">
    <property type="entry name" value="Dimeric alpha+beta barrel"/>
    <property type="match status" value="1"/>
</dbReference>
<dbReference type="Gene3D" id="3.30.70.1060">
    <property type="entry name" value="Dimeric alpha+beta barrel"/>
    <property type="match status" value="1"/>
</dbReference>
<feature type="domain" description="YCII-related" evidence="3">
    <location>
        <begin position="19"/>
        <end position="99"/>
    </location>
</feature>
<feature type="region of interest" description="Disordered" evidence="2">
    <location>
        <begin position="1"/>
        <end position="22"/>
    </location>
</feature>
<evidence type="ECO:0000256" key="1">
    <source>
        <dbReference type="ARBA" id="ARBA00007689"/>
    </source>
</evidence>
<dbReference type="InterPro" id="IPR011008">
    <property type="entry name" value="Dimeric_a/b-barrel"/>
</dbReference>
<sequence length="119" mass="13408">MPRFLSISRHDEQNRPTEAPSPELQERMAELYEEITKAGVVLDMAELAPTSEGTRATWSEGGIEYTDGPFTESKEVVGGYTVIQAKDKAEALEWTRRFLEVQGRYSPTTAVEVREIVED</sequence>
<organism evidence="4 5">
    <name type="scientific">Streptomonospora alba</name>
    <dbReference type="NCBI Taxonomy" id="183763"/>
    <lineage>
        <taxon>Bacteria</taxon>
        <taxon>Bacillati</taxon>
        <taxon>Actinomycetota</taxon>
        <taxon>Actinomycetes</taxon>
        <taxon>Streptosporangiales</taxon>
        <taxon>Nocardiopsidaceae</taxon>
        <taxon>Streptomonospora</taxon>
    </lineage>
</organism>
<accession>A0A0C2FJD6</accession>
<reference evidence="5" key="1">
    <citation type="journal article" date="2015" name="Chem. Biol.">
        <title>Structure, bioactivity, and resistance mechanism of streptomonomicin, an unusual lasso Peptide from an understudied halophilic actinomycete.</title>
        <authorList>
            <person name="Metelev M."/>
            <person name="Tietz J.I."/>
            <person name="Melby J.O."/>
            <person name="Blair P.M."/>
            <person name="Zhu L."/>
            <person name="Livnat I."/>
            <person name="Severinov K."/>
            <person name="Mitchell D.A."/>
        </authorList>
    </citation>
    <scope>NUCLEOTIDE SEQUENCE [LARGE SCALE GENOMIC DNA]</scope>
    <source>
        <strain evidence="5">YIM 90003</strain>
    </source>
</reference>
<keyword evidence="5" id="KW-1185">Reference proteome</keyword>
<dbReference type="AlphaFoldDB" id="A0A0C2FJD6"/>
<dbReference type="OrthoDB" id="668782at2"/>
<dbReference type="STRING" id="183763.LP52_07495"/>
<dbReference type="InterPro" id="IPR005545">
    <property type="entry name" value="YCII"/>
</dbReference>
<dbReference type="PANTHER" id="PTHR35174">
    <property type="entry name" value="BLL7171 PROTEIN-RELATED"/>
    <property type="match status" value="1"/>
</dbReference>
<evidence type="ECO:0000256" key="2">
    <source>
        <dbReference type="SAM" id="MobiDB-lite"/>
    </source>
</evidence>
<dbReference type="RefSeq" id="WP_040271878.1">
    <property type="nucleotide sequence ID" value="NZ_JROO01000011.1"/>
</dbReference>
<comment type="caution">
    <text evidence="4">The sequence shown here is derived from an EMBL/GenBank/DDBJ whole genome shotgun (WGS) entry which is preliminary data.</text>
</comment>
<comment type="similarity">
    <text evidence="1">Belongs to the YciI family.</text>
</comment>
<evidence type="ECO:0000259" key="3">
    <source>
        <dbReference type="Pfam" id="PF03795"/>
    </source>
</evidence>
<evidence type="ECO:0000313" key="4">
    <source>
        <dbReference type="EMBL" id="KIH99464.1"/>
    </source>
</evidence>
<dbReference type="Proteomes" id="UP000031675">
    <property type="component" value="Unassembled WGS sequence"/>
</dbReference>
<evidence type="ECO:0000313" key="5">
    <source>
        <dbReference type="Proteomes" id="UP000031675"/>
    </source>
</evidence>
<dbReference type="PANTHER" id="PTHR35174:SF1">
    <property type="entry name" value="BLL0086 PROTEIN"/>
    <property type="match status" value="1"/>
</dbReference>